<accession>A0ABX0A8S7</accession>
<proteinExistence type="predicted"/>
<reference evidence="1 2" key="1">
    <citation type="submission" date="2018-07" db="EMBL/GenBank/DDBJ databases">
        <title>Whole genome Sequencing of Pseudoxanthomonas gei KCTC 32298 (T).</title>
        <authorList>
            <person name="Kumar S."/>
            <person name="Bansal K."/>
            <person name="Kaur A."/>
            <person name="Patil P."/>
            <person name="Sharma S."/>
            <person name="Patil P.B."/>
        </authorList>
    </citation>
    <scope>NUCLEOTIDE SEQUENCE [LARGE SCALE GENOMIC DNA]</scope>
    <source>
        <strain evidence="1 2">KCTC 32298</strain>
    </source>
</reference>
<dbReference type="Proteomes" id="UP001429354">
    <property type="component" value="Unassembled WGS sequence"/>
</dbReference>
<organism evidence="1 2">
    <name type="scientific">Pseudoxanthomonas gei</name>
    <dbReference type="NCBI Taxonomy" id="1383030"/>
    <lineage>
        <taxon>Bacteria</taxon>
        <taxon>Pseudomonadati</taxon>
        <taxon>Pseudomonadota</taxon>
        <taxon>Gammaproteobacteria</taxon>
        <taxon>Lysobacterales</taxon>
        <taxon>Lysobacteraceae</taxon>
        <taxon>Pseudoxanthomonas</taxon>
    </lineage>
</organism>
<name>A0ABX0A8S7_9GAMM</name>
<evidence type="ECO:0000313" key="1">
    <source>
        <dbReference type="EMBL" id="NDK37323.1"/>
    </source>
</evidence>
<dbReference type="EMBL" id="QOVG01000001">
    <property type="protein sequence ID" value="NDK37323.1"/>
    <property type="molecule type" value="Genomic_DNA"/>
</dbReference>
<protein>
    <submittedName>
        <fullName evidence="1">Uncharacterized protein</fullName>
    </submittedName>
</protein>
<evidence type="ECO:0000313" key="2">
    <source>
        <dbReference type="Proteomes" id="UP001429354"/>
    </source>
</evidence>
<gene>
    <name evidence="1" type="ORF">DT603_00490</name>
</gene>
<dbReference type="RefSeq" id="WP_162347896.1">
    <property type="nucleotide sequence ID" value="NZ_QOVG01000001.1"/>
</dbReference>
<sequence>MSLNLISLDITPEQQAAALAALAQVEAALPGLLSLEPDERRKLLWMGDKSEVFCRTTIRVLGDNPDIVPPMLDVAGAQADFVTLDRLRPVLERLGRLYSQLDDTTAALGNDIMDVSLDGYGQIKLVGDAYGLKELRKEIGGRFARPSRKSSDSNPAA</sequence>
<comment type="caution">
    <text evidence="1">The sequence shown here is derived from an EMBL/GenBank/DDBJ whole genome shotgun (WGS) entry which is preliminary data.</text>
</comment>
<keyword evidence="2" id="KW-1185">Reference proteome</keyword>